<name>A0ABS2FJU0_9CLOT</name>
<comment type="similarity">
    <text evidence="1">Belongs to the DDAH family.</text>
</comment>
<keyword evidence="4" id="KW-1185">Reference proteome</keyword>
<dbReference type="EMBL" id="JACJLL010000120">
    <property type="protein sequence ID" value="MBM6820497.1"/>
    <property type="molecule type" value="Genomic_DNA"/>
</dbReference>
<dbReference type="PANTHER" id="PTHR12737">
    <property type="entry name" value="DIMETHYLARGININE DIMETHYLAMINOHYDROLASE"/>
    <property type="match status" value="1"/>
</dbReference>
<evidence type="ECO:0000256" key="2">
    <source>
        <dbReference type="ARBA" id="ARBA00022801"/>
    </source>
</evidence>
<protein>
    <submittedName>
        <fullName evidence="3">Amidinotransferase</fullName>
    </submittedName>
</protein>
<dbReference type="SUPFAM" id="SSF55909">
    <property type="entry name" value="Pentein"/>
    <property type="match status" value="1"/>
</dbReference>
<evidence type="ECO:0000313" key="3">
    <source>
        <dbReference type="EMBL" id="MBM6820497.1"/>
    </source>
</evidence>
<dbReference type="InterPro" id="IPR033199">
    <property type="entry name" value="DDAH-like"/>
</dbReference>
<evidence type="ECO:0000313" key="4">
    <source>
        <dbReference type="Proteomes" id="UP000767334"/>
    </source>
</evidence>
<dbReference type="Pfam" id="PF19420">
    <property type="entry name" value="DDAH_eukar"/>
    <property type="match status" value="1"/>
</dbReference>
<evidence type="ECO:0000256" key="1">
    <source>
        <dbReference type="ARBA" id="ARBA00008532"/>
    </source>
</evidence>
<dbReference type="Gene3D" id="3.75.10.10">
    <property type="entry name" value="L-arginine/glycine Amidinotransferase, Chain A"/>
    <property type="match status" value="1"/>
</dbReference>
<gene>
    <name evidence="3" type="ORF">H6A19_14345</name>
</gene>
<reference evidence="3 4" key="1">
    <citation type="journal article" date="2021" name="Sci. Rep.">
        <title>The distribution of antibiotic resistance genes in chicken gut microbiota commensals.</title>
        <authorList>
            <person name="Juricova H."/>
            <person name="Matiasovicova J."/>
            <person name="Kubasova T."/>
            <person name="Cejkova D."/>
            <person name="Rychlik I."/>
        </authorList>
    </citation>
    <scope>NUCLEOTIDE SEQUENCE [LARGE SCALE GENOMIC DNA]</scope>
    <source>
        <strain evidence="3 4">An435</strain>
    </source>
</reference>
<organism evidence="3 4">
    <name type="scientific">Clostridium saudiense</name>
    <dbReference type="NCBI Taxonomy" id="1414720"/>
    <lineage>
        <taxon>Bacteria</taxon>
        <taxon>Bacillati</taxon>
        <taxon>Bacillota</taxon>
        <taxon>Clostridia</taxon>
        <taxon>Eubacteriales</taxon>
        <taxon>Clostridiaceae</taxon>
        <taxon>Clostridium</taxon>
    </lineage>
</organism>
<dbReference type="Proteomes" id="UP000767334">
    <property type="component" value="Unassembled WGS sequence"/>
</dbReference>
<dbReference type="PANTHER" id="PTHR12737:SF9">
    <property type="entry name" value="DIMETHYLARGININASE"/>
    <property type="match status" value="1"/>
</dbReference>
<feature type="non-terminal residue" evidence="3">
    <location>
        <position position="160"/>
    </location>
</feature>
<accession>A0ABS2FJU0</accession>
<sequence>MKIHINNGCDKLKSCLLCYPANYRITNKSNKYYNKVDYNLALNQYNKYINYLIENNVKVIFIDITKSSKQVYIKDVAFVIENVLFISKMSLKERKVEIEPIKKLALEEKLDYYIMQNNIEGGDIVVGDKIIFVGVSSRTNLNAIEELKKVLIFKGIKKEV</sequence>
<dbReference type="RefSeq" id="WP_243428060.1">
    <property type="nucleotide sequence ID" value="NZ_JACJLL010000120.1"/>
</dbReference>
<comment type="caution">
    <text evidence="3">The sequence shown here is derived from an EMBL/GenBank/DDBJ whole genome shotgun (WGS) entry which is preliminary data.</text>
</comment>
<proteinExistence type="inferred from homology"/>
<keyword evidence="2" id="KW-0378">Hydrolase</keyword>